<organism evidence="1 2">
    <name type="scientific">Gordonia desulfuricans</name>
    <dbReference type="NCBI Taxonomy" id="89051"/>
    <lineage>
        <taxon>Bacteria</taxon>
        <taxon>Bacillati</taxon>
        <taxon>Actinomycetota</taxon>
        <taxon>Actinomycetes</taxon>
        <taxon>Mycobacteriales</taxon>
        <taxon>Gordoniaceae</taxon>
        <taxon>Gordonia</taxon>
    </lineage>
</organism>
<dbReference type="Pfam" id="PF20188">
    <property type="entry name" value="DUF6551"/>
    <property type="match status" value="1"/>
</dbReference>
<evidence type="ECO:0000313" key="1">
    <source>
        <dbReference type="EMBL" id="NDK91434.1"/>
    </source>
</evidence>
<accession>A0A7K3LT22</accession>
<reference evidence="1 2" key="1">
    <citation type="submission" date="2020-01" db="EMBL/GenBank/DDBJ databases">
        <title>Investigation of new actinobacteria for the biodesulphurisation of diesel fuel.</title>
        <authorList>
            <person name="Athi Narayanan S.M."/>
        </authorList>
    </citation>
    <scope>NUCLEOTIDE SEQUENCE [LARGE SCALE GENOMIC DNA]</scope>
    <source>
        <strain evidence="1 2">213E</strain>
    </source>
</reference>
<proteinExistence type="predicted"/>
<dbReference type="InterPro" id="IPR046681">
    <property type="entry name" value="DUF6551"/>
</dbReference>
<evidence type="ECO:0000313" key="2">
    <source>
        <dbReference type="Proteomes" id="UP000466307"/>
    </source>
</evidence>
<dbReference type="Proteomes" id="UP000466307">
    <property type="component" value="Unassembled WGS sequence"/>
</dbReference>
<sequence length="269" mass="29907">MSTPDTTKGTYVTALPVSQLFTDPAYQRELDTNRARFMSQTWDPRLVGVIDVADRGPDTHHLSPRYAVINGQHRWKAAVLRDPQMSLACNVHTGLTVEEEAKLFWDSDRRTKSLSTWDRWKARRQAGDQVVVEVERIAASLGLRVEQSAGDNHLQCCAALEFLYGRRIPETIHDTLELIDDVWPGQPQRYNAAVIKGIGLTLFDYADDLDTGRLADAMSDLTPRQLIARAHELKASYPTTGIPMLVTAAAVAAYNRAGRTKLAPPLNAA</sequence>
<evidence type="ECO:0008006" key="3">
    <source>
        <dbReference type="Google" id="ProtNLM"/>
    </source>
</evidence>
<gene>
    <name evidence="1" type="ORF">GYA93_17885</name>
</gene>
<protein>
    <recommendedName>
        <fullName evidence="3">ParB N-terminal domain-containing protein</fullName>
    </recommendedName>
</protein>
<dbReference type="AlphaFoldDB" id="A0A7K3LT22"/>
<keyword evidence="2" id="KW-1185">Reference proteome</keyword>
<dbReference type="RefSeq" id="WP_059039036.1">
    <property type="nucleotide sequence ID" value="NZ_JAADZU010000068.1"/>
</dbReference>
<name>A0A7K3LT22_9ACTN</name>
<comment type="caution">
    <text evidence="1">The sequence shown here is derived from an EMBL/GenBank/DDBJ whole genome shotgun (WGS) entry which is preliminary data.</text>
</comment>
<dbReference type="EMBL" id="JAADZU010000068">
    <property type="protein sequence ID" value="NDK91434.1"/>
    <property type="molecule type" value="Genomic_DNA"/>
</dbReference>